<protein>
    <submittedName>
        <fullName evidence="2">Uncharacterized protein</fullName>
    </submittedName>
</protein>
<keyword evidence="1" id="KW-1133">Transmembrane helix</keyword>
<dbReference type="EMBL" id="GL379804">
    <property type="protein sequence ID" value="EGT38964.1"/>
    <property type="molecule type" value="Genomic_DNA"/>
</dbReference>
<proteinExistence type="predicted"/>
<evidence type="ECO:0000313" key="2">
    <source>
        <dbReference type="EMBL" id="EGT38964.1"/>
    </source>
</evidence>
<evidence type="ECO:0000313" key="3">
    <source>
        <dbReference type="Proteomes" id="UP000008068"/>
    </source>
</evidence>
<evidence type="ECO:0000256" key="1">
    <source>
        <dbReference type="SAM" id="Phobius"/>
    </source>
</evidence>
<keyword evidence="3" id="KW-1185">Reference proteome</keyword>
<dbReference type="OrthoDB" id="5837659at2759"/>
<feature type="transmembrane region" description="Helical" evidence="1">
    <location>
        <begin position="87"/>
        <end position="112"/>
    </location>
</feature>
<keyword evidence="1" id="KW-0472">Membrane</keyword>
<reference evidence="3" key="1">
    <citation type="submission" date="2011-07" db="EMBL/GenBank/DDBJ databases">
        <authorList>
            <consortium name="Caenorhabditis brenneri Sequencing and Analysis Consortium"/>
            <person name="Wilson R.K."/>
        </authorList>
    </citation>
    <scope>NUCLEOTIDE SEQUENCE [LARGE SCALE GENOMIC DNA]</scope>
    <source>
        <strain evidence="3">PB2801</strain>
    </source>
</reference>
<dbReference type="SUPFAM" id="SSF57302">
    <property type="entry name" value="Snake toxin-like"/>
    <property type="match status" value="1"/>
</dbReference>
<dbReference type="STRING" id="135651.G0MP21"/>
<feature type="transmembrane region" description="Helical" evidence="1">
    <location>
        <begin position="172"/>
        <end position="196"/>
    </location>
</feature>
<organism evidence="3">
    <name type="scientific">Caenorhabditis brenneri</name>
    <name type="common">Nematode worm</name>
    <dbReference type="NCBI Taxonomy" id="135651"/>
    <lineage>
        <taxon>Eukaryota</taxon>
        <taxon>Metazoa</taxon>
        <taxon>Ecdysozoa</taxon>
        <taxon>Nematoda</taxon>
        <taxon>Chromadorea</taxon>
        <taxon>Rhabditida</taxon>
        <taxon>Rhabditina</taxon>
        <taxon>Rhabditomorpha</taxon>
        <taxon>Rhabditoidea</taxon>
        <taxon>Rhabditidae</taxon>
        <taxon>Peloderinae</taxon>
        <taxon>Caenorhabditis</taxon>
    </lineage>
</organism>
<accession>G0MP21</accession>
<dbReference type="HOGENOM" id="CLU_814393_0_0_1"/>
<keyword evidence="1" id="KW-0812">Transmembrane</keyword>
<dbReference type="AlphaFoldDB" id="G0MP21"/>
<dbReference type="InterPro" id="IPR019422">
    <property type="entry name" value="7TM_GPCR_serpentine_rcpt_Srh"/>
</dbReference>
<feature type="transmembrane region" description="Helical" evidence="1">
    <location>
        <begin position="124"/>
        <end position="152"/>
    </location>
</feature>
<sequence>MKKSELPKKVHAFYVILRQNFNNATIFSSWRKSRWIFEMTLSHCVIVAILIFCFQQSIPITSSKMYHHFVSHFTDCHQNNTDLTNTVVYALAMNIIGASQIPLFIISVFCILMKSPWNMGSYKWLILIFQLAIICFNVFLTILCTPIVFYPYLCGYPIGILSLIGFSTRSQYYLTTFALASFVQPGLCLIATHGLLSTMTTILVHKPYRLFFFKLCRRFVFLPVGSVLSLICETCDGSTCYDKDRWVQESCLPSTQYCYRLSSKGRAFRRGCADYPCSQLPGVESGMECRTCTHDRCNNERDSFFHQRGGGVSWKSASTRSETVSLSVIFSILTLLFVGLN</sequence>
<dbReference type="eggNOG" id="ENOG502T3DB">
    <property type="taxonomic scope" value="Eukaryota"/>
</dbReference>
<gene>
    <name evidence="2" type="ORF">CAEBREN_10792</name>
</gene>
<dbReference type="Pfam" id="PF10318">
    <property type="entry name" value="7TM_GPCR_Srh"/>
    <property type="match status" value="2"/>
</dbReference>
<name>G0MP21_CAEBE</name>
<feature type="transmembrane region" description="Helical" evidence="1">
    <location>
        <begin position="323"/>
        <end position="340"/>
    </location>
</feature>
<dbReference type="InterPro" id="IPR045860">
    <property type="entry name" value="Snake_toxin-like_sf"/>
</dbReference>
<dbReference type="InParanoid" id="G0MP21"/>
<feature type="transmembrane region" description="Helical" evidence="1">
    <location>
        <begin position="35"/>
        <end position="58"/>
    </location>
</feature>
<dbReference type="Proteomes" id="UP000008068">
    <property type="component" value="Unassembled WGS sequence"/>
</dbReference>